<name>A0A1A9ZYD5_GLOPL</name>
<keyword evidence="2" id="KW-1185">Reference proteome</keyword>
<evidence type="ECO:0000313" key="2">
    <source>
        <dbReference type="Proteomes" id="UP000092445"/>
    </source>
</evidence>
<protein>
    <submittedName>
        <fullName evidence="1">Uncharacterized protein</fullName>
    </submittedName>
</protein>
<dbReference type="EnsemblMetazoa" id="GPAI028853-RA">
    <property type="protein sequence ID" value="GPAI028853-PA"/>
    <property type="gene ID" value="GPAI028853"/>
</dbReference>
<dbReference type="Proteomes" id="UP000092445">
    <property type="component" value="Unassembled WGS sequence"/>
</dbReference>
<proteinExistence type="predicted"/>
<reference evidence="2" key="1">
    <citation type="submission" date="2014-03" db="EMBL/GenBank/DDBJ databases">
        <authorList>
            <person name="Aksoy S."/>
            <person name="Warren W."/>
            <person name="Wilson R.K."/>
        </authorList>
    </citation>
    <scope>NUCLEOTIDE SEQUENCE [LARGE SCALE GENOMIC DNA]</scope>
    <source>
        <strain evidence="2">IAEA</strain>
    </source>
</reference>
<dbReference type="VEuPathDB" id="VectorBase:GPAI028853"/>
<dbReference type="AlphaFoldDB" id="A0A1A9ZYD5"/>
<organism evidence="1 2">
    <name type="scientific">Glossina pallidipes</name>
    <name type="common">Tsetse fly</name>
    <dbReference type="NCBI Taxonomy" id="7398"/>
    <lineage>
        <taxon>Eukaryota</taxon>
        <taxon>Metazoa</taxon>
        <taxon>Ecdysozoa</taxon>
        <taxon>Arthropoda</taxon>
        <taxon>Hexapoda</taxon>
        <taxon>Insecta</taxon>
        <taxon>Pterygota</taxon>
        <taxon>Neoptera</taxon>
        <taxon>Endopterygota</taxon>
        <taxon>Diptera</taxon>
        <taxon>Brachycera</taxon>
        <taxon>Muscomorpha</taxon>
        <taxon>Hippoboscoidea</taxon>
        <taxon>Glossinidae</taxon>
        <taxon>Glossina</taxon>
    </lineage>
</organism>
<reference evidence="1" key="2">
    <citation type="submission" date="2020-05" db="UniProtKB">
        <authorList>
            <consortium name="EnsemblMetazoa"/>
        </authorList>
    </citation>
    <scope>IDENTIFICATION</scope>
    <source>
        <strain evidence="1">IAEA</strain>
    </source>
</reference>
<evidence type="ECO:0000313" key="1">
    <source>
        <dbReference type="EnsemblMetazoa" id="GPAI028853-PA"/>
    </source>
</evidence>
<sequence length="67" mass="7711">MQLNDEPDIAFVPIYKPTPVIHLILKILQKLLNCFVGIQTGYALQLTFRSPLGLKFSNIYSYKQEVK</sequence>
<accession>A0A1A9ZYD5</accession>